<protein>
    <recommendedName>
        <fullName evidence="4 8">DNA-directed RNA polymerase III subunit RPC3</fullName>
        <shortName evidence="8">RNA polymerase III subunit C3</shortName>
    </recommendedName>
</protein>
<dbReference type="InterPro" id="IPR013197">
    <property type="entry name" value="RNA_pol_III_RPC82-rel_HTH"/>
</dbReference>
<feature type="domain" description="RNA polymerase III subunit RPC82-related helix-turn-helix" evidence="11">
    <location>
        <begin position="14"/>
        <end position="68"/>
    </location>
</feature>
<dbReference type="EMBL" id="HBGG01025887">
    <property type="protein sequence ID" value="CAD9211149.1"/>
    <property type="molecule type" value="Transcribed_RNA"/>
</dbReference>
<evidence type="ECO:0000256" key="1">
    <source>
        <dbReference type="ARBA" id="ARBA00004123"/>
    </source>
</evidence>
<keyword evidence="5 8" id="KW-0240">DNA-directed RNA polymerase</keyword>
<dbReference type="AlphaFoldDB" id="A0A7S1SXD4"/>
<comment type="similarity">
    <text evidence="2">Belongs to the RNA polymerase beta chain family.</text>
</comment>
<evidence type="ECO:0000256" key="4">
    <source>
        <dbReference type="ARBA" id="ARBA00016689"/>
    </source>
</evidence>
<comment type="similarity">
    <text evidence="8">Belongs to the eukaryotic RPC3/POLR3C RNA polymerase subunit family.</text>
</comment>
<dbReference type="GO" id="GO:0005666">
    <property type="term" value="C:RNA polymerase III complex"/>
    <property type="evidence" value="ECO:0007669"/>
    <property type="project" value="UniProtKB-UniRule"/>
</dbReference>
<comment type="function">
    <text evidence="8">DNA-dependent RNA polymerase catalyzes the transcription of DNA into RNA using the four ribonucleoside triphosphates as substrates. Specific core component of RNA polymerase III which synthesizes small RNAs, such as 5S rRNA and tRNAs.</text>
</comment>
<dbReference type="InterPro" id="IPR036390">
    <property type="entry name" value="WH_DNA-bd_sf"/>
</dbReference>
<keyword evidence="6 8" id="KW-0804">Transcription</keyword>
<name>A0A7S1SXD4_9CHLO</name>
<dbReference type="InterPro" id="IPR008806">
    <property type="entry name" value="RNA_pol_III_Rpc82_C"/>
</dbReference>
<evidence type="ECO:0000256" key="7">
    <source>
        <dbReference type="ARBA" id="ARBA00023242"/>
    </source>
</evidence>
<dbReference type="PANTHER" id="PTHR12949">
    <property type="entry name" value="RNA POLYMERASE III DNA DIRECTED -RELATED"/>
    <property type="match status" value="1"/>
</dbReference>
<dbReference type="Pfam" id="PF05645">
    <property type="entry name" value="RNA_pol_Rpc82"/>
    <property type="match status" value="1"/>
</dbReference>
<evidence type="ECO:0000313" key="13">
    <source>
        <dbReference type="EMBL" id="CAD9211149.1"/>
    </source>
</evidence>
<dbReference type="GO" id="GO:0006351">
    <property type="term" value="P:DNA-templated transcription"/>
    <property type="evidence" value="ECO:0007669"/>
    <property type="project" value="InterPro"/>
</dbReference>
<evidence type="ECO:0000256" key="8">
    <source>
        <dbReference type="RuleBase" id="RU367076"/>
    </source>
</evidence>
<feature type="region of interest" description="Disordered" evidence="9">
    <location>
        <begin position="308"/>
        <end position="329"/>
    </location>
</feature>
<evidence type="ECO:0000259" key="12">
    <source>
        <dbReference type="Pfam" id="PF22536"/>
    </source>
</evidence>
<evidence type="ECO:0000256" key="3">
    <source>
        <dbReference type="ARBA" id="ARBA00011206"/>
    </source>
</evidence>
<sequence>MIYRSPHACIFALQLVREQYGELSERVCGCLIKRGAQTLMELARGVGLPGSQLREALLLLIQHNCVNAYLQVNEATLRSAESSQCVYEAAPAAILQSLRKPRFLVYIRDQGGELAEMIIESLLEHGRLRMEQLVAQAAAKQAQGSAEEVRSEVTGKMMSLVQSRFVERAPPASLPLPLKAPITAKTKSKTAQAEQDNVAAQRLAPHAKYDKDRFRLPIDMFEYQDTGTVQEPSAGRKRTFSEAENEEDDSVATILWRVNTDEFNRRFRHARCVELVKEKMDAQSAVVVECMLAVGRLSETSVDQAQSRTMTVTEVSSQMEKRQRESPDPEVATINAPSLLRDMCQDPLEFVMFVGDTAYGANYCVNMERMLDVIKLKETECVIRERFGVVALRIFRLLFQRHQLEQKQIADMVMSPIKDTRELLYKLLQAGYVSMQEIAKTQDHAPTRTFYLWRVDYDQSTTRLAAELYKAAANIRTRNAAELIKEKDVLEMLDNNPEGLTQKHRSRLERIKQLTEVMDASLLRLDELIAVFNDY</sequence>
<dbReference type="InterPro" id="IPR036388">
    <property type="entry name" value="WH-like_DNA-bd_sf"/>
</dbReference>
<dbReference type="PANTHER" id="PTHR12949:SF0">
    <property type="entry name" value="DNA-DIRECTED RNA POLYMERASE III SUBUNIT RPC3"/>
    <property type="match status" value="1"/>
</dbReference>
<comment type="subunit">
    <text evidence="3 8">Component of the RNA polymerase III (Pol III) complex consisting of 17 subunits.</text>
</comment>
<reference evidence="13" key="1">
    <citation type="submission" date="2021-01" db="EMBL/GenBank/DDBJ databases">
        <authorList>
            <person name="Corre E."/>
            <person name="Pelletier E."/>
            <person name="Niang G."/>
            <person name="Scheremetjew M."/>
            <person name="Finn R."/>
            <person name="Kale V."/>
            <person name="Holt S."/>
            <person name="Cochrane G."/>
            <person name="Meng A."/>
            <person name="Brown T."/>
            <person name="Cohen L."/>
        </authorList>
    </citation>
    <scope>NUCLEOTIDE SEQUENCE</scope>
    <source>
        <strain evidence="13">PLY429</strain>
    </source>
</reference>
<evidence type="ECO:0000259" key="10">
    <source>
        <dbReference type="Pfam" id="PF05645"/>
    </source>
</evidence>
<feature type="domain" description="RNA polymerase III Rpc82 C -terminal" evidence="10">
    <location>
        <begin position="157"/>
        <end position="321"/>
    </location>
</feature>
<evidence type="ECO:0000256" key="5">
    <source>
        <dbReference type="ARBA" id="ARBA00022478"/>
    </source>
</evidence>
<dbReference type="Pfam" id="PF22536">
    <property type="entry name" value="WHD_POLR3C"/>
    <property type="match status" value="1"/>
</dbReference>
<feature type="domain" description="DNA-directed RNA polymerase III subunit RPC3 winged-helix" evidence="12">
    <location>
        <begin position="380"/>
        <end position="455"/>
    </location>
</feature>
<dbReference type="Pfam" id="PF08221">
    <property type="entry name" value="HTH_9"/>
    <property type="match status" value="1"/>
</dbReference>
<dbReference type="GO" id="GO:0003697">
    <property type="term" value="F:single-stranded DNA binding"/>
    <property type="evidence" value="ECO:0007669"/>
    <property type="project" value="UniProtKB-UniRule"/>
</dbReference>
<comment type="subcellular location">
    <subcellularLocation>
        <location evidence="1 8">Nucleus</location>
    </subcellularLocation>
</comment>
<evidence type="ECO:0000259" key="11">
    <source>
        <dbReference type="Pfam" id="PF08221"/>
    </source>
</evidence>
<organism evidence="13">
    <name type="scientific">Tetraselmis chuii</name>
    <dbReference type="NCBI Taxonomy" id="63592"/>
    <lineage>
        <taxon>Eukaryota</taxon>
        <taxon>Viridiplantae</taxon>
        <taxon>Chlorophyta</taxon>
        <taxon>core chlorophytes</taxon>
        <taxon>Chlorodendrophyceae</taxon>
        <taxon>Chlorodendrales</taxon>
        <taxon>Chlorodendraceae</taxon>
        <taxon>Tetraselmis</taxon>
    </lineage>
</organism>
<dbReference type="FunFam" id="1.10.10.10:FF:000420">
    <property type="entry name" value="RNA polymerase III subunit, putative"/>
    <property type="match status" value="1"/>
</dbReference>
<dbReference type="InterPro" id="IPR039748">
    <property type="entry name" value="RPC3"/>
</dbReference>
<dbReference type="InterPro" id="IPR055207">
    <property type="entry name" value="POLR3C_WHD"/>
</dbReference>
<accession>A0A7S1SXD4</accession>
<evidence type="ECO:0000256" key="2">
    <source>
        <dbReference type="ARBA" id="ARBA00006835"/>
    </source>
</evidence>
<evidence type="ECO:0000256" key="6">
    <source>
        <dbReference type="ARBA" id="ARBA00023163"/>
    </source>
</evidence>
<dbReference type="Gene3D" id="1.10.10.10">
    <property type="entry name" value="Winged helix-like DNA-binding domain superfamily/Winged helix DNA-binding domain"/>
    <property type="match status" value="4"/>
</dbReference>
<evidence type="ECO:0000256" key="9">
    <source>
        <dbReference type="SAM" id="MobiDB-lite"/>
    </source>
</evidence>
<proteinExistence type="inferred from homology"/>
<dbReference type="SUPFAM" id="SSF46785">
    <property type="entry name" value="Winged helix' DNA-binding domain"/>
    <property type="match status" value="1"/>
</dbReference>
<feature type="compositionally biased region" description="Polar residues" evidence="9">
    <location>
        <begin position="308"/>
        <end position="318"/>
    </location>
</feature>
<keyword evidence="7 8" id="KW-0539">Nucleus</keyword>
<gene>
    <name evidence="13" type="ORF">TCHU04912_LOCUS13388</name>
</gene>